<proteinExistence type="predicted"/>
<dbReference type="Proteomes" id="UP000269801">
    <property type="component" value="Unassembled WGS sequence"/>
</dbReference>
<reference evidence="1 2" key="1">
    <citation type="submission" date="2018-08" db="EMBL/GenBank/DDBJ databases">
        <title>Recombination of ecologically and evolutionarily significant loci maintains genetic cohesion in the Pseudomonas syringae species complex.</title>
        <authorList>
            <person name="Dillon M."/>
            <person name="Thakur S."/>
            <person name="Almeida R.N.D."/>
            <person name="Weir B.S."/>
            <person name="Guttman D.S."/>
        </authorList>
    </citation>
    <scope>NUCLEOTIDE SEQUENCE [LARGE SCALE GENOMIC DNA]</scope>
    <source>
        <strain evidence="1 2">ICMP 13685</strain>
    </source>
</reference>
<evidence type="ECO:0000313" key="1">
    <source>
        <dbReference type="EMBL" id="RMS26367.1"/>
    </source>
</evidence>
<sequence>MQGKYWPDHQKAHHIEIDGVCWLLDHLQNTTLVVVIPPAPGNPSVTLTVSVEYSSHCVSRGPKQKQTIDFSALGYEHLVIDARNIRRAFHSERHELSFLLPGIIASFAGRRCFFTGKENFLTLELGTEMPGYAANTKYEIYFNVRKGDGKNTLKLFIESAYVRGDEDAENEPVNFKKADKITAWKLFLNKIRGTSIKAARDSALRMGKGRR</sequence>
<name>A0A3M5BP33_PSESS</name>
<gene>
    <name evidence="1" type="ORF">ALP70_102932</name>
</gene>
<protein>
    <submittedName>
        <fullName evidence="1">Uncharacterized protein</fullName>
    </submittedName>
</protein>
<comment type="caution">
    <text evidence="1">The sequence shown here is derived from an EMBL/GenBank/DDBJ whole genome shotgun (WGS) entry which is preliminary data.</text>
</comment>
<accession>A0A3M5BP33</accession>
<dbReference type="AlphaFoldDB" id="A0A3M5BP33"/>
<dbReference type="EMBL" id="RBSL01000237">
    <property type="protein sequence ID" value="RMS26367.1"/>
    <property type="molecule type" value="Genomic_DNA"/>
</dbReference>
<organism evidence="1 2">
    <name type="scientific">Pseudomonas savastanoi</name>
    <name type="common">Pseudomonas syringae pv. savastanoi</name>
    <dbReference type="NCBI Taxonomy" id="29438"/>
    <lineage>
        <taxon>Bacteria</taxon>
        <taxon>Pseudomonadati</taxon>
        <taxon>Pseudomonadota</taxon>
        <taxon>Gammaproteobacteria</taxon>
        <taxon>Pseudomonadales</taxon>
        <taxon>Pseudomonadaceae</taxon>
        <taxon>Pseudomonas</taxon>
    </lineage>
</organism>
<evidence type="ECO:0000313" key="2">
    <source>
        <dbReference type="Proteomes" id="UP000269801"/>
    </source>
</evidence>